<keyword evidence="1" id="KW-0812">Transmembrane</keyword>
<evidence type="ECO:0000256" key="1">
    <source>
        <dbReference type="SAM" id="Phobius"/>
    </source>
</evidence>
<dbReference type="Proteomes" id="UP000054047">
    <property type="component" value="Unassembled WGS sequence"/>
</dbReference>
<sequence>MAKDVEAATVGDLKEASVTEAQSMRSVPFTRSPSKKRYLLALFPELVVEAVDAKGMEDMGNKRASEMAAAMISILEAVVEEKGVEDPKEVLATKRASWDITNTIANTTPVLKKVVEEVAVADPREVLAVERLSAKVSYMNSAQEEAVEEEAAEAQLEVVVTPRVSDKTEAMVTAPGEDVAETGVVTRKEVMGTSSHQEAAEAMAVDGEEQAVHSRSSASNGCTYLMTILMRLFFIFIVLVCDLS</sequence>
<feature type="transmembrane region" description="Helical" evidence="1">
    <location>
        <begin position="224"/>
        <end position="243"/>
    </location>
</feature>
<protein>
    <submittedName>
        <fullName evidence="2">Uncharacterized protein</fullName>
    </submittedName>
</protein>
<evidence type="ECO:0000313" key="2">
    <source>
        <dbReference type="EMBL" id="KIH67547.1"/>
    </source>
</evidence>
<dbReference type="AlphaFoldDB" id="A0A0C2DX88"/>
<dbReference type="EMBL" id="KN726655">
    <property type="protein sequence ID" value="KIH67547.1"/>
    <property type="molecule type" value="Genomic_DNA"/>
</dbReference>
<accession>A0A0C2DX88</accession>
<keyword evidence="1" id="KW-1133">Transmembrane helix</keyword>
<organism evidence="2 3">
    <name type="scientific">Ancylostoma duodenale</name>
    <dbReference type="NCBI Taxonomy" id="51022"/>
    <lineage>
        <taxon>Eukaryota</taxon>
        <taxon>Metazoa</taxon>
        <taxon>Ecdysozoa</taxon>
        <taxon>Nematoda</taxon>
        <taxon>Chromadorea</taxon>
        <taxon>Rhabditida</taxon>
        <taxon>Rhabditina</taxon>
        <taxon>Rhabditomorpha</taxon>
        <taxon>Strongyloidea</taxon>
        <taxon>Ancylostomatidae</taxon>
        <taxon>Ancylostomatinae</taxon>
        <taxon>Ancylostoma</taxon>
    </lineage>
</organism>
<keyword evidence="1" id="KW-0472">Membrane</keyword>
<keyword evidence="3" id="KW-1185">Reference proteome</keyword>
<name>A0A0C2DX88_9BILA</name>
<gene>
    <name evidence="2" type="ORF">ANCDUO_02122</name>
</gene>
<proteinExistence type="predicted"/>
<evidence type="ECO:0000313" key="3">
    <source>
        <dbReference type="Proteomes" id="UP000054047"/>
    </source>
</evidence>
<reference evidence="2 3" key="1">
    <citation type="submission" date="2013-12" db="EMBL/GenBank/DDBJ databases">
        <title>Draft genome of the parsitic nematode Ancylostoma duodenale.</title>
        <authorList>
            <person name="Mitreva M."/>
        </authorList>
    </citation>
    <scope>NUCLEOTIDE SEQUENCE [LARGE SCALE GENOMIC DNA]</scope>
    <source>
        <strain evidence="2 3">Zhejiang</strain>
    </source>
</reference>